<dbReference type="AlphaFoldDB" id="A0A1M6DJG0"/>
<organism evidence="3 4">
    <name type="scientific">Tangfeifania diversioriginum</name>
    <dbReference type="NCBI Taxonomy" id="1168035"/>
    <lineage>
        <taxon>Bacteria</taxon>
        <taxon>Pseudomonadati</taxon>
        <taxon>Bacteroidota</taxon>
        <taxon>Bacteroidia</taxon>
        <taxon>Marinilabiliales</taxon>
        <taxon>Prolixibacteraceae</taxon>
        <taxon>Tangfeifania</taxon>
    </lineage>
</organism>
<proteinExistence type="inferred from homology"/>
<evidence type="ECO:0000313" key="3">
    <source>
        <dbReference type="EMBL" id="SHI73189.1"/>
    </source>
</evidence>
<protein>
    <submittedName>
        <fullName evidence="3">Enamine deaminase RidA, house cleaning of reactive enamine intermediates, YjgF/YER057c/UK114 family</fullName>
    </submittedName>
</protein>
<name>A0A1M6DJG0_9BACT</name>
<feature type="domain" description="Chorismatase FkbO/Hyg5-like N-terminal" evidence="2">
    <location>
        <begin position="100"/>
        <end position="219"/>
    </location>
</feature>
<dbReference type="Pfam" id="PF21168">
    <property type="entry name" value="FkbO_Hyg5-like_N"/>
    <property type="match status" value="1"/>
</dbReference>
<gene>
    <name evidence="3" type="ORF">SAMN05444280_10573</name>
</gene>
<dbReference type="OrthoDB" id="1114505at2"/>
<dbReference type="InterPro" id="IPR049368">
    <property type="entry name" value="FkbO_Hyg5-like_N"/>
</dbReference>
<dbReference type="Proteomes" id="UP000184050">
    <property type="component" value="Unassembled WGS sequence"/>
</dbReference>
<evidence type="ECO:0000313" key="4">
    <source>
        <dbReference type="Proteomes" id="UP000184050"/>
    </source>
</evidence>
<comment type="similarity">
    <text evidence="1">Belongs to the RutC family.</text>
</comment>
<keyword evidence="4" id="KW-1185">Reference proteome</keyword>
<dbReference type="InterPro" id="IPR006175">
    <property type="entry name" value="YjgF/YER057c/UK114"/>
</dbReference>
<dbReference type="STRING" id="1168035.SAMN05444280_10573"/>
<dbReference type="PANTHER" id="PTHR11803:SF58">
    <property type="entry name" value="PROTEIN HMF1-RELATED"/>
    <property type="match status" value="1"/>
</dbReference>
<dbReference type="InterPro" id="IPR035959">
    <property type="entry name" value="RutC-like_sf"/>
</dbReference>
<dbReference type="EMBL" id="FQZE01000005">
    <property type="protein sequence ID" value="SHI73189.1"/>
    <property type="molecule type" value="Genomic_DNA"/>
</dbReference>
<dbReference type="PANTHER" id="PTHR11803">
    <property type="entry name" value="2-IMINOBUTANOATE/2-IMINOPROPANOATE DEAMINASE RIDA"/>
    <property type="match status" value="1"/>
</dbReference>
<sequence>MYFLNGDRIYIKPDNGAESLHNQLLSCVGQLNQINSGKKVFKVNFFADTSNNNSYNNLQEKAHELISERFTTPMVVNIIAQPPLTCKILAEVFYFDATLWNSEYIQKENGAAMLFEREGTEILIGNVQANKSKSCHENAASTFEDFGGLLGHAGFPVNSIIRQWNYLEDILGFDDDKQRYQEFNNVRSGFYADYFKETGYPAATGIGMNRGGVLIEFVALKSEAALTMPLDNPGQVAAHVYSDKVLIGGKFAVKSTPKFERARYLGVFGKKMIFISGTASIRGEKTIGLGDAAKQTEVTIENIRRLYSDEVLSQIPGNGIRPQYGHTRVYVKHRKDFKAIKNTVERYFGNLPAVYILADICRDDLLVEIEGKVVLE</sequence>
<reference evidence="3 4" key="1">
    <citation type="submission" date="2016-11" db="EMBL/GenBank/DDBJ databases">
        <authorList>
            <person name="Jaros S."/>
            <person name="Januszkiewicz K."/>
            <person name="Wedrychowicz H."/>
        </authorList>
    </citation>
    <scope>NUCLEOTIDE SEQUENCE [LARGE SCALE GENOMIC DNA]</scope>
    <source>
        <strain evidence="3 4">DSM 27063</strain>
    </source>
</reference>
<dbReference type="SUPFAM" id="SSF55298">
    <property type="entry name" value="YjgF-like"/>
    <property type="match status" value="1"/>
</dbReference>
<evidence type="ECO:0000256" key="1">
    <source>
        <dbReference type="ARBA" id="ARBA00010552"/>
    </source>
</evidence>
<dbReference type="Gene3D" id="3.30.1330.40">
    <property type="entry name" value="RutC-like"/>
    <property type="match status" value="2"/>
</dbReference>
<dbReference type="GO" id="GO:0005829">
    <property type="term" value="C:cytosol"/>
    <property type="evidence" value="ECO:0007669"/>
    <property type="project" value="TreeGrafter"/>
</dbReference>
<accession>A0A1M6DJG0</accession>
<dbReference type="GO" id="GO:0019239">
    <property type="term" value="F:deaminase activity"/>
    <property type="evidence" value="ECO:0007669"/>
    <property type="project" value="TreeGrafter"/>
</dbReference>
<evidence type="ECO:0000259" key="2">
    <source>
        <dbReference type="Pfam" id="PF21168"/>
    </source>
</evidence>
<dbReference type="RefSeq" id="WP_073166289.1">
    <property type="nucleotide sequence ID" value="NZ_FQZE01000005.1"/>
</dbReference>